<comment type="caution">
    <text evidence="1">The sequence shown here is derived from an EMBL/GenBank/DDBJ whole genome shotgun (WGS) entry which is preliminary data.</text>
</comment>
<evidence type="ECO:0000313" key="2">
    <source>
        <dbReference type="Proteomes" id="UP001595850"/>
    </source>
</evidence>
<dbReference type="EMBL" id="JBHSBM010000010">
    <property type="protein sequence ID" value="MFC4057605.1"/>
    <property type="molecule type" value="Genomic_DNA"/>
</dbReference>
<sequence>MPRQIAMSFQAPSTIELEVRVLDLEARVAYLTKLVETLSREHEDARS</sequence>
<dbReference type="Proteomes" id="UP001595850">
    <property type="component" value="Unassembled WGS sequence"/>
</dbReference>
<organism evidence="1 2">
    <name type="scientific">Planomonospora corallina</name>
    <dbReference type="NCBI Taxonomy" id="1806052"/>
    <lineage>
        <taxon>Bacteria</taxon>
        <taxon>Bacillati</taxon>
        <taxon>Actinomycetota</taxon>
        <taxon>Actinomycetes</taxon>
        <taxon>Streptosporangiales</taxon>
        <taxon>Streptosporangiaceae</taxon>
        <taxon>Planomonospora</taxon>
    </lineage>
</organism>
<accession>A0ABV8I184</accession>
<reference evidence="2" key="1">
    <citation type="journal article" date="2019" name="Int. J. Syst. Evol. Microbiol.">
        <title>The Global Catalogue of Microorganisms (GCM) 10K type strain sequencing project: providing services to taxonomists for standard genome sequencing and annotation.</title>
        <authorList>
            <consortium name="The Broad Institute Genomics Platform"/>
            <consortium name="The Broad Institute Genome Sequencing Center for Infectious Disease"/>
            <person name="Wu L."/>
            <person name="Ma J."/>
        </authorList>
    </citation>
    <scope>NUCLEOTIDE SEQUENCE [LARGE SCALE GENOMIC DNA]</scope>
    <source>
        <strain evidence="2">TBRC 4489</strain>
    </source>
</reference>
<gene>
    <name evidence="1" type="ORF">ACFOWE_04830</name>
</gene>
<evidence type="ECO:0000313" key="1">
    <source>
        <dbReference type="EMBL" id="MFC4057605.1"/>
    </source>
</evidence>
<protein>
    <submittedName>
        <fullName evidence="1">Uncharacterized protein</fullName>
    </submittedName>
</protein>
<name>A0ABV8I184_9ACTN</name>
<keyword evidence="2" id="KW-1185">Reference proteome</keyword>
<dbReference type="RefSeq" id="WP_377285645.1">
    <property type="nucleotide sequence ID" value="NZ_JBHSBM010000010.1"/>
</dbReference>
<proteinExistence type="predicted"/>